<feature type="domain" description="EF-hand" evidence="19">
    <location>
        <begin position="392"/>
        <end position="427"/>
    </location>
</feature>
<keyword evidence="4" id="KW-0808">Transferase</keyword>
<dbReference type="EMBL" id="BQKI01000010">
    <property type="protein sequence ID" value="GJN04069.1"/>
    <property type="molecule type" value="Genomic_DNA"/>
</dbReference>
<dbReference type="InterPro" id="IPR050205">
    <property type="entry name" value="CDPK_Ser/Thr_kinases"/>
</dbReference>
<dbReference type="InterPro" id="IPR000719">
    <property type="entry name" value="Prot_kinase_dom"/>
</dbReference>
<evidence type="ECO:0000313" key="21">
    <source>
        <dbReference type="Proteomes" id="UP001054889"/>
    </source>
</evidence>
<dbReference type="Gene3D" id="1.10.238.10">
    <property type="entry name" value="EF-hand"/>
    <property type="match status" value="1"/>
</dbReference>
<dbReference type="GO" id="GO:0004674">
    <property type="term" value="F:protein serine/threonine kinase activity"/>
    <property type="evidence" value="ECO:0007669"/>
    <property type="project" value="UniProtKB-KW"/>
</dbReference>
<keyword evidence="7" id="KW-0677">Repeat</keyword>
<dbReference type="SUPFAM" id="SSF56112">
    <property type="entry name" value="Protein kinase-like (PK-like)"/>
    <property type="match status" value="1"/>
</dbReference>
<evidence type="ECO:0000256" key="15">
    <source>
        <dbReference type="ARBA" id="ARBA00047899"/>
    </source>
</evidence>
<feature type="domain" description="EF-hand" evidence="19">
    <location>
        <begin position="501"/>
        <end position="517"/>
    </location>
</feature>
<feature type="domain" description="Protein kinase" evidence="18">
    <location>
        <begin position="65"/>
        <end position="349"/>
    </location>
</feature>
<dbReference type="SMART" id="SM00054">
    <property type="entry name" value="EFh"/>
    <property type="match status" value="3"/>
</dbReference>
<evidence type="ECO:0000256" key="4">
    <source>
        <dbReference type="ARBA" id="ARBA00022679"/>
    </source>
</evidence>
<keyword evidence="10" id="KW-0106">Calcium</keyword>
<dbReference type="InterPro" id="IPR011009">
    <property type="entry name" value="Kinase-like_dom_sf"/>
</dbReference>
<evidence type="ECO:0000313" key="20">
    <source>
        <dbReference type="EMBL" id="GJN04069.1"/>
    </source>
</evidence>
<dbReference type="PROSITE" id="PS50011">
    <property type="entry name" value="PROTEIN_KINASE_DOM"/>
    <property type="match status" value="1"/>
</dbReference>
<comment type="similarity">
    <text evidence="14">Belongs to the protein kinase superfamily. Ser/Thr protein kinase family. CDPK subfamily.</text>
</comment>
<dbReference type="SUPFAM" id="SSF47473">
    <property type="entry name" value="EF-hand"/>
    <property type="match status" value="1"/>
</dbReference>
<dbReference type="InterPro" id="IPR018247">
    <property type="entry name" value="EF_Hand_1_Ca_BS"/>
</dbReference>
<dbReference type="Gene3D" id="3.30.200.20">
    <property type="entry name" value="Phosphorylase Kinase, domain 1"/>
    <property type="match status" value="1"/>
</dbReference>
<evidence type="ECO:0000256" key="1">
    <source>
        <dbReference type="ARBA" id="ARBA00004635"/>
    </source>
</evidence>
<evidence type="ECO:0000256" key="13">
    <source>
        <dbReference type="ARBA" id="ARBA00023288"/>
    </source>
</evidence>
<evidence type="ECO:0000256" key="17">
    <source>
        <dbReference type="PROSITE-ProRule" id="PRU10141"/>
    </source>
</evidence>
<evidence type="ECO:0000256" key="12">
    <source>
        <dbReference type="ARBA" id="ARBA00023136"/>
    </source>
</evidence>
<comment type="catalytic activity">
    <reaction evidence="16">
        <text>L-seryl-[protein] + ATP = O-phospho-L-seryl-[protein] + ADP + H(+)</text>
        <dbReference type="Rhea" id="RHEA:17989"/>
        <dbReference type="Rhea" id="RHEA-COMP:9863"/>
        <dbReference type="Rhea" id="RHEA-COMP:11604"/>
        <dbReference type="ChEBI" id="CHEBI:15378"/>
        <dbReference type="ChEBI" id="CHEBI:29999"/>
        <dbReference type="ChEBI" id="CHEBI:30616"/>
        <dbReference type="ChEBI" id="CHEBI:83421"/>
        <dbReference type="ChEBI" id="CHEBI:456216"/>
        <dbReference type="EC" id="2.7.11.1"/>
    </reaction>
</comment>
<dbReference type="Proteomes" id="UP001054889">
    <property type="component" value="Unassembled WGS sequence"/>
</dbReference>
<evidence type="ECO:0000256" key="10">
    <source>
        <dbReference type="ARBA" id="ARBA00022837"/>
    </source>
</evidence>
<keyword evidence="21" id="KW-1185">Reference proteome</keyword>
<evidence type="ECO:0000256" key="9">
    <source>
        <dbReference type="ARBA" id="ARBA00022777"/>
    </source>
</evidence>
<reference evidence="20" key="2">
    <citation type="submission" date="2021-12" db="EMBL/GenBank/DDBJ databases">
        <title>Resequencing data analysis of finger millet.</title>
        <authorList>
            <person name="Hatakeyama M."/>
            <person name="Aluri S."/>
            <person name="Balachadran M.T."/>
            <person name="Sivarajan S.R."/>
            <person name="Poveda L."/>
            <person name="Shimizu-Inatsugi R."/>
            <person name="Schlapbach R."/>
            <person name="Sreeman S.M."/>
            <person name="Shimizu K.K."/>
        </authorList>
    </citation>
    <scope>NUCLEOTIDE SEQUENCE</scope>
</reference>
<evidence type="ECO:0000256" key="6">
    <source>
        <dbReference type="ARBA" id="ARBA00022723"/>
    </source>
</evidence>
<evidence type="ECO:0000256" key="2">
    <source>
        <dbReference type="ARBA" id="ARBA00012513"/>
    </source>
</evidence>
<name>A0AAV5D1E4_ELECO</name>
<keyword evidence="13" id="KW-0449">Lipoprotein</keyword>
<evidence type="ECO:0000256" key="5">
    <source>
        <dbReference type="ARBA" id="ARBA00022707"/>
    </source>
</evidence>
<dbReference type="Gene3D" id="1.10.510.10">
    <property type="entry name" value="Transferase(Phosphotransferase) domain 1"/>
    <property type="match status" value="1"/>
</dbReference>
<dbReference type="AlphaFoldDB" id="A0AAV5D1E4"/>
<evidence type="ECO:0000256" key="8">
    <source>
        <dbReference type="ARBA" id="ARBA00022741"/>
    </source>
</evidence>
<gene>
    <name evidence="20" type="primary">ga21584</name>
    <name evidence="20" type="ORF">PR202_ga21584</name>
</gene>
<keyword evidence="5" id="KW-0519">Myristate</keyword>
<keyword evidence="12" id="KW-0472">Membrane</keyword>
<evidence type="ECO:0000256" key="11">
    <source>
        <dbReference type="ARBA" id="ARBA00022840"/>
    </source>
</evidence>
<evidence type="ECO:0000256" key="14">
    <source>
        <dbReference type="ARBA" id="ARBA00024334"/>
    </source>
</evidence>
<comment type="catalytic activity">
    <reaction evidence="15">
        <text>L-threonyl-[protein] + ATP = O-phospho-L-threonyl-[protein] + ADP + H(+)</text>
        <dbReference type="Rhea" id="RHEA:46608"/>
        <dbReference type="Rhea" id="RHEA-COMP:11060"/>
        <dbReference type="Rhea" id="RHEA-COMP:11605"/>
        <dbReference type="ChEBI" id="CHEBI:15378"/>
        <dbReference type="ChEBI" id="CHEBI:30013"/>
        <dbReference type="ChEBI" id="CHEBI:30616"/>
        <dbReference type="ChEBI" id="CHEBI:61977"/>
        <dbReference type="ChEBI" id="CHEBI:456216"/>
        <dbReference type="EC" id="2.7.11.1"/>
    </reaction>
</comment>
<feature type="domain" description="EF-hand" evidence="19">
    <location>
        <begin position="428"/>
        <end position="463"/>
    </location>
</feature>
<organism evidence="20 21">
    <name type="scientific">Eleusine coracana subsp. coracana</name>
    <dbReference type="NCBI Taxonomy" id="191504"/>
    <lineage>
        <taxon>Eukaryota</taxon>
        <taxon>Viridiplantae</taxon>
        <taxon>Streptophyta</taxon>
        <taxon>Embryophyta</taxon>
        <taxon>Tracheophyta</taxon>
        <taxon>Spermatophyta</taxon>
        <taxon>Magnoliopsida</taxon>
        <taxon>Liliopsida</taxon>
        <taxon>Poales</taxon>
        <taxon>Poaceae</taxon>
        <taxon>PACMAD clade</taxon>
        <taxon>Chloridoideae</taxon>
        <taxon>Cynodonteae</taxon>
        <taxon>Eleusininae</taxon>
        <taxon>Eleusine</taxon>
    </lineage>
</organism>
<dbReference type="PROSITE" id="PS50222">
    <property type="entry name" value="EF_HAND_2"/>
    <property type="match status" value="4"/>
</dbReference>
<comment type="subcellular location">
    <subcellularLocation>
        <location evidence="1">Membrane</location>
        <topology evidence="1">Lipid-anchor</topology>
    </subcellularLocation>
</comment>
<evidence type="ECO:0000256" key="7">
    <source>
        <dbReference type="ARBA" id="ARBA00022737"/>
    </source>
</evidence>
<dbReference type="FunFam" id="1.10.238.10:FF:000050">
    <property type="entry name" value="Calcium-dependent protein kinase 7"/>
    <property type="match status" value="1"/>
</dbReference>
<reference evidence="20" key="1">
    <citation type="journal article" date="2018" name="DNA Res.">
        <title>Multiple hybrid de novo genome assembly of finger millet, an orphan allotetraploid crop.</title>
        <authorList>
            <person name="Hatakeyama M."/>
            <person name="Aluri S."/>
            <person name="Balachadran M.T."/>
            <person name="Sivarajan S.R."/>
            <person name="Patrignani A."/>
            <person name="Gruter S."/>
            <person name="Poveda L."/>
            <person name="Shimizu-Inatsugi R."/>
            <person name="Baeten J."/>
            <person name="Francoijs K.J."/>
            <person name="Nataraja K.N."/>
            <person name="Reddy Y.A.N."/>
            <person name="Phadnis S."/>
            <person name="Ravikumar R.L."/>
            <person name="Schlapbach R."/>
            <person name="Sreeman S.M."/>
            <person name="Shimizu K.K."/>
        </authorList>
    </citation>
    <scope>NUCLEOTIDE SEQUENCE</scope>
</reference>
<dbReference type="PROSITE" id="PS00108">
    <property type="entry name" value="PROTEIN_KINASE_ST"/>
    <property type="match status" value="1"/>
</dbReference>
<sequence length="517" mass="57250">MGGCYSAYACSRKLRSRISLVLPVTDRDASPATPRVKKIKSTKKKDEAAEELVPNTTAADFARRYVLGKELGRGEFGVTRRCRDAATGESLACKTIRRHRRRGTHHQTAARRMVAGAVHQDAAATNAADVRREVAIMRRMSSARGGDAVVVRLREACEDAADGAVHLVMELCEGGELFDRIVARGHYSERAAATVFRTIVGVVKLCHSNGVIHRDLKPENFLFASKEEDAPLKVIDFGLSVFFNPGDRFTEVVGSAYYMAPEVLKRSYGPEVNVWSAGVILYILLCGVPPFWGDNDEKIAQAILRGGIDFNREPWPRVSASAKDLIRRMLDPDPATRPTARQVLDHPWLKNADSAPNVSLGDAVRARLQQFSAMNKFKKKALGVVARNLPVEELDKYVQMFHLMDKDHNGNLSLEELKEGLHINGEPVPESEIKMLLEAADTDGNGTLDCDEFVTVSLHLKKMTNDDYLAAAFKHFDKDGSGFIELEELREALGPGDQQLIQDIIRDVDTDQDGRIS</sequence>
<keyword evidence="6" id="KW-0479">Metal-binding</keyword>
<dbReference type="EC" id="2.7.11.1" evidence="2"/>
<dbReference type="InterPro" id="IPR002048">
    <property type="entry name" value="EF_hand_dom"/>
</dbReference>
<dbReference type="CDD" id="cd05117">
    <property type="entry name" value="STKc_CAMK"/>
    <property type="match status" value="1"/>
</dbReference>
<protein>
    <recommendedName>
        <fullName evidence="2">non-specific serine/threonine protein kinase</fullName>
        <ecNumber evidence="2">2.7.11.1</ecNumber>
    </recommendedName>
</protein>
<proteinExistence type="inferred from homology"/>
<comment type="caution">
    <text evidence="20">The sequence shown here is derived from an EMBL/GenBank/DDBJ whole genome shotgun (WGS) entry which is preliminary data.</text>
</comment>
<keyword evidence="3" id="KW-0723">Serine/threonine-protein kinase</keyword>
<feature type="binding site" evidence="17">
    <location>
        <position position="94"/>
    </location>
    <ligand>
        <name>ATP</name>
        <dbReference type="ChEBI" id="CHEBI:30616"/>
    </ligand>
</feature>
<dbReference type="PROSITE" id="PS00107">
    <property type="entry name" value="PROTEIN_KINASE_ATP"/>
    <property type="match status" value="1"/>
</dbReference>
<keyword evidence="11 17" id="KW-0067">ATP-binding</keyword>
<evidence type="ECO:0000259" key="18">
    <source>
        <dbReference type="PROSITE" id="PS50011"/>
    </source>
</evidence>
<evidence type="ECO:0000256" key="3">
    <source>
        <dbReference type="ARBA" id="ARBA00022527"/>
    </source>
</evidence>
<dbReference type="FunFam" id="1.10.510.10:FF:000067">
    <property type="entry name" value="calcium-dependent protein kinase 13"/>
    <property type="match status" value="1"/>
</dbReference>
<dbReference type="InterPro" id="IPR011992">
    <property type="entry name" value="EF-hand-dom_pair"/>
</dbReference>
<dbReference type="PROSITE" id="PS00018">
    <property type="entry name" value="EF_HAND_1"/>
    <property type="match status" value="3"/>
</dbReference>
<dbReference type="PANTHER" id="PTHR24349">
    <property type="entry name" value="SERINE/THREONINE-PROTEIN KINASE"/>
    <property type="match status" value="1"/>
</dbReference>
<feature type="domain" description="EF-hand" evidence="19">
    <location>
        <begin position="464"/>
        <end position="499"/>
    </location>
</feature>
<dbReference type="InterPro" id="IPR008271">
    <property type="entry name" value="Ser/Thr_kinase_AS"/>
</dbReference>
<evidence type="ECO:0000259" key="19">
    <source>
        <dbReference type="PROSITE" id="PS50222"/>
    </source>
</evidence>
<keyword evidence="8 17" id="KW-0547">Nucleotide-binding</keyword>
<dbReference type="GO" id="GO:0016020">
    <property type="term" value="C:membrane"/>
    <property type="evidence" value="ECO:0007669"/>
    <property type="project" value="UniProtKB-SubCell"/>
</dbReference>
<dbReference type="SMART" id="SM00220">
    <property type="entry name" value="S_TKc"/>
    <property type="match status" value="1"/>
</dbReference>
<evidence type="ECO:0000256" key="16">
    <source>
        <dbReference type="ARBA" id="ARBA00048679"/>
    </source>
</evidence>
<keyword evidence="9" id="KW-0418">Kinase</keyword>
<dbReference type="Pfam" id="PF13499">
    <property type="entry name" value="EF-hand_7"/>
    <property type="match status" value="2"/>
</dbReference>
<accession>A0AAV5D1E4</accession>
<dbReference type="InterPro" id="IPR017441">
    <property type="entry name" value="Protein_kinase_ATP_BS"/>
</dbReference>
<dbReference type="GO" id="GO:0005524">
    <property type="term" value="F:ATP binding"/>
    <property type="evidence" value="ECO:0007669"/>
    <property type="project" value="UniProtKB-UniRule"/>
</dbReference>
<dbReference type="GO" id="GO:0005509">
    <property type="term" value="F:calcium ion binding"/>
    <property type="evidence" value="ECO:0007669"/>
    <property type="project" value="InterPro"/>
</dbReference>
<dbReference type="Pfam" id="PF00069">
    <property type="entry name" value="Pkinase"/>
    <property type="match status" value="1"/>
</dbReference>